<dbReference type="PROSITE" id="PS51257">
    <property type="entry name" value="PROKAR_LIPOPROTEIN"/>
    <property type="match status" value="1"/>
</dbReference>
<dbReference type="Proteomes" id="UP000254867">
    <property type="component" value="Unassembled WGS sequence"/>
</dbReference>
<sequence length="356" mass="37921">MKPAFKTTAIAILVAFGVAACGSSGGGSSSSSNKPVTPVKPTPTPVKPTPTPVKPTPTPVKPTPTPVKPTPTPLKPTPTPVKPELKSDLTGGTWRYVDLSFVGKRDSFVYTLEPVDNAFRDDSLRGSGKVDLNAIAKGKRGKVEGVSPSDELLVNGTVQKVNAIFENQPYSTYGFLTANVNGQDVYTRFAYTIADKEGSYSLEAIRNVYAKMQTRGNATYEGNVYATVNKPTMNEDGIKVNSWSKPALDGKVTMNVIVEGNSEKTLVNRGEISSSLLGGNIRLMSSDITQDNGRISSNDGKANYNGKVGDYYTSYTSNEAKEMIGAVNFTGLSSLSDKADGKTINEYKAVFGGTVK</sequence>
<feature type="chain" id="PRO_5016944908" evidence="2">
    <location>
        <begin position="21"/>
        <end position="356"/>
    </location>
</feature>
<gene>
    <name evidence="3" type="ORF">NCTC10794_00373</name>
</gene>
<dbReference type="EMBL" id="UGHH01000002">
    <property type="protein sequence ID" value="STO63362.1"/>
    <property type="molecule type" value="Genomic_DNA"/>
</dbReference>
<dbReference type="RefSeq" id="WP_119222176.1">
    <property type="nucleotide sequence ID" value="NZ_UGHH01000002.1"/>
</dbReference>
<feature type="region of interest" description="Disordered" evidence="1">
    <location>
        <begin position="23"/>
        <end position="86"/>
    </location>
</feature>
<protein>
    <submittedName>
        <fullName evidence="3">Uncharacterized protein</fullName>
    </submittedName>
</protein>
<reference evidence="3 4" key="1">
    <citation type="submission" date="2018-06" db="EMBL/GenBank/DDBJ databases">
        <authorList>
            <consortium name="Pathogen Informatics"/>
            <person name="Doyle S."/>
        </authorList>
    </citation>
    <scope>NUCLEOTIDE SEQUENCE [LARGE SCALE GENOMIC DNA]</scope>
    <source>
        <strain evidence="3 4">NCTC10794</strain>
    </source>
</reference>
<proteinExistence type="predicted"/>
<evidence type="ECO:0000313" key="4">
    <source>
        <dbReference type="Proteomes" id="UP000254867"/>
    </source>
</evidence>
<evidence type="ECO:0000256" key="1">
    <source>
        <dbReference type="SAM" id="MobiDB-lite"/>
    </source>
</evidence>
<dbReference type="Gene3D" id="2.40.160.90">
    <property type="match status" value="1"/>
</dbReference>
<accession>A0A377HYS8</accession>
<evidence type="ECO:0000313" key="3">
    <source>
        <dbReference type="EMBL" id="STO63362.1"/>
    </source>
</evidence>
<organism evidence="3 4">
    <name type="scientific">Haemophilus parahaemolyticus</name>
    <dbReference type="NCBI Taxonomy" id="735"/>
    <lineage>
        <taxon>Bacteria</taxon>
        <taxon>Pseudomonadati</taxon>
        <taxon>Pseudomonadota</taxon>
        <taxon>Gammaproteobacteria</taxon>
        <taxon>Pasteurellales</taxon>
        <taxon>Pasteurellaceae</taxon>
        <taxon>Haemophilus</taxon>
    </lineage>
</organism>
<keyword evidence="2" id="KW-0732">Signal</keyword>
<name>A0A377HYS8_HAEPH</name>
<dbReference type="AlphaFoldDB" id="A0A377HYS8"/>
<feature type="signal peptide" evidence="2">
    <location>
        <begin position="1"/>
        <end position="20"/>
    </location>
</feature>
<evidence type="ECO:0000256" key="2">
    <source>
        <dbReference type="SAM" id="SignalP"/>
    </source>
</evidence>
<feature type="compositionally biased region" description="Pro residues" evidence="1">
    <location>
        <begin position="38"/>
        <end position="81"/>
    </location>
</feature>